<accession>A2BJG1</accession>
<keyword evidence="1" id="KW-0472">Membrane</keyword>
<dbReference type="HOGENOM" id="CLU_1006877_0_0_2"/>
<dbReference type="Proteomes" id="UP000002593">
    <property type="component" value="Chromosome"/>
</dbReference>
<organism evidence="3 4">
    <name type="scientific">Hyperthermus butylicus (strain DSM 5456 / JCM 9403 / PLM1-5)</name>
    <dbReference type="NCBI Taxonomy" id="415426"/>
    <lineage>
        <taxon>Archaea</taxon>
        <taxon>Thermoproteota</taxon>
        <taxon>Thermoprotei</taxon>
        <taxon>Desulfurococcales</taxon>
        <taxon>Pyrodictiaceae</taxon>
        <taxon>Hyperthermus</taxon>
    </lineage>
</organism>
<keyword evidence="1" id="KW-0812">Transmembrane</keyword>
<dbReference type="EnsemblBacteria" id="ABM80122">
    <property type="protein sequence ID" value="ABM80122"/>
    <property type="gene ID" value="Hbut_0250"/>
</dbReference>
<dbReference type="Pfam" id="PF13672">
    <property type="entry name" value="PP2C_2"/>
    <property type="match status" value="1"/>
</dbReference>
<dbReference type="KEGG" id="hbu:Hbut_0250"/>
<evidence type="ECO:0000313" key="3">
    <source>
        <dbReference type="EMBL" id="ABM80122.1"/>
    </source>
</evidence>
<dbReference type="AlphaFoldDB" id="A2BJG1"/>
<dbReference type="InterPro" id="IPR036457">
    <property type="entry name" value="PPM-type-like_dom_sf"/>
</dbReference>
<evidence type="ECO:0000259" key="2">
    <source>
        <dbReference type="Pfam" id="PF13672"/>
    </source>
</evidence>
<protein>
    <recommendedName>
        <fullName evidence="2">PPM-type phosphatase domain-containing protein</fullName>
    </recommendedName>
</protein>
<evidence type="ECO:0000256" key="1">
    <source>
        <dbReference type="SAM" id="Phobius"/>
    </source>
</evidence>
<dbReference type="EMBL" id="CP000493">
    <property type="protein sequence ID" value="ABM80122.1"/>
    <property type="molecule type" value="Genomic_DNA"/>
</dbReference>
<dbReference type="RefSeq" id="WP_011821439.1">
    <property type="nucleotide sequence ID" value="NC_008818.1"/>
</dbReference>
<dbReference type="STRING" id="415426.Hbut_0250"/>
<dbReference type="SUPFAM" id="SSF81606">
    <property type="entry name" value="PP2C-like"/>
    <property type="match status" value="1"/>
</dbReference>
<dbReference type="GeneID" id="4782362"/>
<gene>
    <name evidence="3" type="ordered locus">Hbut_0250</name>
</gene>
<dbReference type="InterPro" id="IPR001932">
    <property type="entry name" value="PPM-type_phosphatase-like_dom"/>
</dbReference>
<evidence type="ECO:0000313" key="4">
    <source>
        <dbReference type="Proteomes" id="UP000002593"/>
    </source>
</evidence>
<feature type="domain" description="PPM-type phosphatase" evidence="2">
    <location>
        <begin position="14"/>
        <end position="170"/>
    </location>
</feature>
<feature type="transmembrane region" description="Helical" evidence="1">
    <location>
        <begin position="143"/>
        <end position="163"/>
    </location>
</feature>
<sequence length="276" mass="29524">MAWRAWVATYNTVHSEDDIAVWMHPSGDYGVAVVADGVSATGSGGASFLAAQSFTMACRYYMRNHLDFETIHRCLGFVAEAARSSSVVDADIVASLKRDYYTKCSSGGKPCTEPLTLEKVIELKQPMIAPRRVERREAPSTTLLAAVFAGSVIGFLLLGDGIAMGMGTRREELWVSWGALPQYFQGARVARLVELGSGIFGRPVVLLTESEPGGLYVVATDGVDPAALAESLAELVARVGNITELENPAATLLESVKTRMGGMEDDASLAVIYHTG</sequence>
<dbReference type="OrthoDB" id="15523at2157"/>
<keyword evidence="4" id="KW-1185">Reference proteome</keyword>
<name>A2BJG1_HYPBU</name>
<keyword evidence="1" id="KW-1133">Transmembrane helix</keyword>
<proteinExistence type="predicted"/>
<reference evidence="3 4" key="1">
    <citation type="journal article" date="2007" name="Archaea">
        <title>The genome of Hyperthermus butylicus: a sulfur-reducing, peptide fermenting, neutrophilic Crenarchaeote growing up to 108 degrees C.</title>
        <authorList>
            <person name="Brugger K."/>
            <person name="Chen L."/>
            <person name="Stark M."/>
            <person name="Zibat A."/>
            <person name="Redder P."/>
            <person name="Ruepp A."/>
            <person name="Awayez M."/>
            <person name="She Q."/>
            <person name="Garrett R.A."/>
            <person name="Klenk H.P."/>
        </authorList>
    </citation>
    <scope>NUCLEOTIDE SEQUENCE [LARGE SCALE GENOMIC DNA]</scope>
    <source>
        <strain evidence="4">DSM 5456 / JCM 9403 / PLM1-5</strain>
    </source>
</reference>